<organism evidence="2 3">
    <name type="scientific">Popillia japonica</name>
    <name type="common">Japanese beetle</name>
    <dbReference type="NCBI Taxonomy" id="7064"/>
    <lineage>
        <taxon>Eukaryota</taxon>
        <taxon>Metazoa</taxon>
        <taxon>Ecdysozoa</taxon>
        <taxon>Arthropoda</taxon>
        <taxon>Hexapoda</taxon>
        <taxon>Insecta</taxon>
        <taxon>Pterygota</taxon>
        <taxon>Neoptera</taxon>
        <taxon>Endopterygota</taxon>
        <taxon>Coleoptera</taxon>
        <taxon>Polyphaga</taxon>
        <taxon>Scarabaeiformia</taxon>
        <taxon>Scarabaeidae</taxon>
        <taxon>Rutelinae</taxon>
        <taxon>Popillia</taxon>
    </lineage>
</organism>
<sequence>MKRPHTHEELLLIIENDEFDQLELDNNQQIDVDQTMKKKRTQICWKLKCLVQLDIMSKQLFEEHVDNKQECVDGNLEEVEVQANSGTEEETDVNEEKGPDPKWRKVEETTNQRKWWHSLFLSFWK</sequence>
<keyword evidence="3" id="KW-1185">Reference proteome</keyword>
<evidence type="ECO:0000313" key="3">
    <source>
        <dbReference type="Proteomes" id="UP001458880"/>
    </source>
</evidence>
<gene>
    <name evidence="2" type="ORF">QE152_g38143</name>
</gene>
<dbReference type="AlphaFoldDB" id="A0AAW1I8E7"/>
<dbReference type="Proteomes" id="UP001458880">
    <property type="component" value="Unassembled WGS sequence"/>
</dbReference>
<feature type="compositionally biased region" description="Basic and acidic residues" evidence="1">
    <location>
        <begin position="94"/>
        <end position="109"/>
    </location>
</feature>
<accession>A0AAW1I8E7</accession>
<comment type="caution">
    <text evidence="2">The sequence shown here is derived from an EMBL/GenBank/DDBJ whole genome shotgun (WGS) entry which is preliminary data.</text>
</comment>
<protein>
    <submittedName>
        <fullName evidence="2">Uncharacterized protein</fullName>
    </submittedName>
</protein>
<feature type="region of interest" description="Disordered" evidence="1">
    <location>
        <begin position="80"/>
        <end position="109"/>
    </location>
</feature>
<evidence type="ECO:0000256" key="1">
    <source>
        <dbReference type="SAM" id="MobiDB-lite"/>
    </source>
</evidence>
<name>A0AAW1I8E7_POPJA</name>
<evidence type="ECO:0000313" key="2">
    <source>
        <dbReference type="EMBL" id="KAK9685307.1"/>
    </source>
</evidence>
<dbReference type="EMBL" id="JASPKY010000787">
    <property type="protein sequence ID" value="KAK9685307.1"/>
    <property type="molecule type" value="Genomic_DNA"/>
</dbReference>
<reference evidence="2 3" key="1">
    <citation type="journal article" date="2024" name="BMC Genomics">
        <title>De novo assembly and annotation of Popillia japonica's genome with initial clues to its potential as an invasive pest.</title>
        <authorList>
            <person name="Cucini C."/>
            <person name="Boschi S."/>
            <person name="Funari R."/>
            <person name="Cardaioli E."/>
            <person name="Iannotti N."/>
            <person name="Marturano G."/>
            <person name="Paoli F."/>
            <person name="Bruttini M."/>
            <person name="Carapelli A."/>
            <person name="Frati F."/>
            <person name="Nardi F."/>
        </authorList>
    </citation>
    <scope>NUCLEOTIDE SEQUENCE [LARGE SCALE GENOMIC DNA]</scope>
    <source>
        <strain evidence="2">DMR45628</strain>
    </source>
</reference>
<proteinExistence type="predicted"/>